<feature type="compositionally biased region" description="Polar residues" evidence="1">
    <location>
        <begin position="353"/>
        <end position="362"/>
    </location>
</feature>
<name>A0AAV1I3D3_9CHLO</name>
<protein>
    <submittedName>
        <fullName evidence="2">Uncharacterized protein</fullName>
    </submittedName>
</protein>
<feature type="region of interest" description="Disordered" evidence="1">
    <location>
        <begin position="237"/>
        <end position="291"/>
    </location>
</feature>
<dbReference type="Proteomes" id="UP001314263">
    <property type="component" value="Unassembled WGS sequence"/>
</dbReference>
<accession>A0AAV1I3D3</accession>
<organism evidence="2 3">
    <name type="scientific">Coccomyxa viridis</name>
    <dbReference type="NCBI Taxonomy" id="1274662"/>
    <lineage>
        <taxon>Eukaryota</taxon>
        <taxon>Viridiplantae</taxon>
        <taxon>Chlorophyta</taxon>
        <taxon>core chlorophytes</taxon>
        <taxon>Trebouxiophyceae</taxon>
        <taxon>Trebouxiophyceae incertae sedis</taxon>
        <taxon>Coccomyxaceae</taxon>
        <taxon>Coccomyxa</taxon>
    </lineage>
</organism>
<evidence type="ECO:0000313" key="2">
    <source>
        <dbReference type="EMBL" id="CAK0772481.1"/>
    </source>
</evidence>
<dbReference type="EMBL" id="CAUYUE010000005">
    <property type="protein sequence ID" value="CAK0772481.1"/>
    <property type="molecule type" value="Genomic_DNA"/>
</dbReference>
<keyword evidence="3" id="KW-1185">Reference proteome</keyword>
<evidence type="ECO:0000313" key="3">
    <source>
        <dbReference type="Proteomes" id="UP001314263"/>
    </source>
</evidence>
<evidence type="ECO:0000256" key="1">
    <source>
        <dbReference type="SAM" id="MobiDB-lite"/>
    </source>
</evidence>
<comment type="caution">
    <text evidence="2">The sequence shown here is derived from an EMBL/GenBank/DDBJ whole genome shotgun (WGS) entry which is preliminary data.</text>
</comment>
<feature type="region of interest" description="Disordered" evidence="1">
    <location>
        <begin position="327"/>
        <end position="362"/>
    </location>
</feature>
<feature type="region of interest" description="Disordered" evidence="1">
    <location>
        <begin position="68"/>
        <end position="175"/>
    </location>
</feature>
<sequence>MGNPFIIYSDEQKSPASARCHHREPQSGSELPLRQTATRQQHTSDRRRMLDTFVEVVRRGMQEGVDEVTVTYNAPVAPRPGAEPQDDRGDSEDLPDLLPINDVWGPPDSDEEADEEDLIQEFGQPMDTSSDSPARRSMSEQAALERQAITDNPEWAFQRRRSRATAERSRASLADQGARAAHLEMLGLLRREWDRAREGSPQGRAAGQPENLTSVRRVAREVLAQLDSRIESMTARQRERLPAVERPAALGRQRDRPQEAGSSRGAMTWNSADVPSLFSPPRAAQGAVARERERDPFLTYEEMRERMRPLLGDNGVHLSPFLSRRSLLRGPDTGQSPADHVTAAAPSQPEMWSRTSGAAQLL</sequence>
<reference evidence="2 3" key="1">
    <citation type="submission" date="2023-10" db="EMBL/GenBank/DDBJ databases">
        <authorList>
            <person name="Maclean D."/>
            <person name="Macfadyen A."/>
        </authorList>
    </citation>
    <scope>NUCLEOTIDE SEQUENCE [LARGE SCALE GENOMIC DNA]</scope>
</reference>
<proteinExistence type="predicted"/>
<feature type="compositionally biased region" description="Acidic residues" evidence="1">
    <location>
        <begin position="108"/>
        <end position="119"/>
    </location>
</feature>
<feature type="region of interest" description="Disordered" evidence="1">
    <location>
        <begin position="1"/>
        <end position="48"/>
    </location>
</feature>
<dbReference type="AlphaFoldDB" id="A0AAV1I3D3"/>
<gene>
    <name evidence="2" type="ORF">CVIRNUC_003967</name>
</gene>